<dbReference type="Proteomes" id="UP000282007">
    <property type="component" value="Chromosome"/>
</dbReference>
<accession>A0A3M0CIC7</accession>
<dbReference type="OrthoDB" id="238167at2157"/>
<dbReference type="AlphaFoldDB" id="A0A3M0CIC7"/>
<gene>
    <name evidence="4" type="ORF">ATH50_3442</name>
    <name evidence="3" type="ORF">DU502_16290</name>
</gene>
<feature type="transmembrane region" description="Helical" evidence="2">
    <location>
        <begin position="219"/>
        <end position="245"/>
    </location>
</feature>
<proteinExistence type="predicted"/>
<evidence type="ECO:0000313" key="6">
    <source>
        <dbReference type="Proteomes" id="UP000282007"/>
    </source>
</evidence>
<keyword evidence="2" id="KW-1133">Transmembrane helix</keyword>
<dbReference type="KEGG" id="haer:DU502_16290"/>
<protein>
    <submittedName>
        <fullName evidence="4">Uncharacterized protein</fullName>
    </submittedName>
</protein>
<organism evidence="4 5">
    <name type="scientific">Haloplanus aerogenes</name>
    <dbReference type="NCBI Taxonomy" id="660522"/>
    <lineage>
        <taxon>Archaea</taxon>
        <taxon>Methanobacteriati</taxon>
        <taxon>Methanobacteriota</taxon>
        <taxon>Stenosarchaea group</taxon>
        <taxon>Halobacteria</taxon>
        <taxon>Halobacteriales</taxon>
        <taxon>Haloferacaceae</taxon>
        <taxon>Haloplanus</taxon>
    </lineage>
</organism>
<reference evidence="3 6" key="2">
    <citation type="submission" date="2018-07" db="EMBL/GenBank/DDBJ databases">
        <title>Genome sequences of Haloplanus aerogenes JCM 16430T.</title>
        <authorList>
            <person name="Kim Y.B."/>
            <person name="Roh S.W."/>
        </authorList>
    </citation>
    <scope>NUCLEOTIDE SEQUENCE [LARGE SCALE GENOMIC DNA]</scope>
    <source>
        <strain evidence="3 6">JCM 16430</strain>
    </source>
</reference>
<evidence type="ECO:0000313" key="5">
    <source>
        <dbReference type="Proteomes" id="UP000277326"/>
    </source>
</evidence>
<dbReference type="RefSeq" id="WP_121921972.1">
    <property type="nucleotide sequence ID" value="NZ_CP034145.1"/>
</dbReference>
<keyword evidence="2" id="KW-0812">Transmembrane</keyword>
<evidence type="ECO:0000256" key="2">
    <source>
        <dbReference type="SAM" id="Phobius"/>
    </source>
</evidence>
<reference evidence="4" key="3">
    <citation type="submission" date="2018-10" db="EMBL/GenBank/DDBJ databases">
        <authorList>
            <person name="Whitman W."/>
            <person name="Huntemann M."/>
            <person name="Clum A."/>
            <person name="Pillay M."/>
            <person name="Palaniappan K."/>
            <person name="Varghese N."/>
            <person name="Mikhailova N."/>
            <person name="Stamatis D."/>
            <person name="Reddy T."/>
            <person name="Daum C."/>
            <person name="Shapiro N."/>
            <person name="Ivanova N."/>
            <person name="Kyrpides N."/>
            <person name="Woyke T."/>
        </authorList>
    </citation>
    <scope>NUCLEOTIDE SEQUENCE</scope>
    <source>
        <strain evidence="4">CGMCC 1.10124</strain>
    </source>
</reference>
<feature type="transmembrane region" description="Helical" evidence="2">
    <location>
        <begin position="289"/>
        <end position="307"/>
    </location>
</feature>
<feature type="transmembrane region" description="Helical" evidence="2">
    <location>
        <begin position="257"/>
        <end position="277"/>
    </location>
</feature>
<dbReference type="GeneID" id="38472878"/>
<evidence type="ECO:0000256" key="1">
    <source>
        <dbReference type="SAM" id="MobiDB-lite"/>
    </source>
</evidence>
<keyword evidence="6" id="KW-1185">Reference proteome</keyword>
<evidence type="ECO:0000313" key="3">
    <source>
        <dbReference type="EMBL" id="AZH26836.1"/>
    </source>
</evidence>
<feature type="compositionally biased region" description="Basic and acidic residues" evidence="1">
    <location>
        <begin position="597"/>
        <end position="608"/>
    </location>
</feature>
<dbReference type="Proteomes" id="UP000277326">
    <property type="component" value="Unassembled WGS sequence"/>
</dbReference>
<sequence length="617" mass="67167">MRRVSRLAFVVVLVASISVPMVAPVVAQEAGNSSSTATPAPASNSSGAASNYTIQGLRQLGTHPAGAPDSMRPEGDAGAWWLRHVPAALGVSEGAEDARRYVTPNTVVRRNQVYLGSFRGWESEDEKVRVHVVTWRVEEETENGTTVEKQLTDVQEKTVTASLAGGTYDEARIDLPPAYDGEKYVTLWLEGERDRTQWVFRLNSNAATASVPANSQGDLVMFGFVSIFLPFLGTAVGAVVLDRYLLKSAGRGPGVSVLEYGFLGFAALFMGGFVFYNGLIETLAKRPELLGILGGLFVGALAIWAFSDRGEEALFLQFRAAEADMAPDGSGTWHLANRVHTVVERSDGRKVVPRDGWVPFLARAWPFSDAAPLLEFDATNPGARRVTAPKDDLLPEDADDDEGLWSRVRTRFPGDEQEDEYDVIYLVDPTAEHVVDYSEETFRLGLPDLVEWPEDEEEFVAGRFPVPSVAVGKILAGLAFVGVAYLAVTYVTTNTTLGALAAAVALGTLVVTPDAGKANVSLAPAHFDAVVGNMVQVMEGYAERADAETFQRKYHQSEAKRRAQRQRDLERKDVNTFREVVDRLAPDEDGMGGGAERVARNRRDGRTDDADEEEAHA</sequence>
<dbReference type="EMBL" id="REFS01000009">
    <property type="protein sequence ID" value="RMB09072.1"/>
    <property type="molecule type" value="Genomic_DNA"/>
</dbReference>
<name>A0A3M0CIC7_9EURY</name>
<dbReference type="EMBL" id="CP034145">
    <property type="protein sequence ID" value="AZH26836.1"/>
    <property type="molecule type" value="Genomic_DNA"/>
</dbReference>
<keyword evidence="2" id="KW-0472">Membrane</keyword>
<evidence type="ECO:0000313" key="4">
    <source>
        <dbReference type="EMBL" id="RMB09072.1"/>
    </source>
</evidence>
<reference evidence="4 5" key="1">
    <citation type="journal article" date="2015" name="Stand. Genomic Sci.">
        <title>Genomic Encyclopedia of Bacterial and Archaeal Type Strains, Phase III: the genomes of soil and plant-associated and newly described type strains.</title>
        <authorList>
            <person name="Whitman W.B."/>
            <person name="Woyke T."/>
            <person name="Klenk H.P."/>
            <person name="Zhou Y."/>
            <person name="Lilburn T.G."/>
            <person name="Beck B.J."/>
            <person name="De Vos P."/>
            <person name="Vandamme P."/>
            <person name="Eisen J.A."/>
            <person name="Garrity G."/>
            <person name="Hugenholtz P."/>
            <person name="Kyrpides N.C."/>
        </authorList>
    </citation>
    <scope>NUCLEOTIDE SEQUENCE [LARGE SCALE GENOMIC DNA]</scope>
    <source>
        <strain evidence="4 5">CGMCC 1.10124</strain>
    </source>
</reference>
<feature type="region of interest" description="Disordered" evidence="1">
    <location>
        <begin position="580"/>
        <end position="617"/>
    </location>
</feature>